<feature type="compositionally biased region" description="Low complexity" evidence="1">
    <location>
        <begin position="37"/>
        <end position="53"/>
    </location>
</feature>
<gene>
    <name evidence="3" type="ORF">BGW38_010400</name>
</gene>
<proteinExistence type="predicted"/>
<organism evidence="3 4">
    <name type="scientific">Lunasporangiospora selenospora</name>
    <dbReference type="NCBI Taxonomy" id="979761"/>
    <lineage>
        <taxon>Eukaryota</taxon>
        <taxon>Fungi</taxon>
        <taxon>Fungi incertae sedis</taxon>
        <taxon>Mucoromycota</taxon>
        <taxon>Mortierellomycotina</taxon>
        <taxon>Mortierellomycetes</taxon>
        <taxon>Mortierellales</taxon>
        <taxon>Mortierellaceae</taxon>
        <taxon>Lunasporangiospora</taxon>
    </lineage>
</organism>
<protein>
    <submittedName>
        <fullName evidence="3">Uncharacterized protein</fullName>
    </submittedName>
</protein>
<dbReference type="EMBL" id="JAABOA010008386">
    <property type="protein sequence ID" value="KAF9535892.1"/>
    <property type="molecule type" value="Genomic_DNA"/>
</dbReference>
<keyword evidence="2" id="KW-0472">Membrane</keyword>
<accession>A0A9P6JVV5</accession>
<dbReference type="AlphaFoldDB" id="A0A9P6JVV5"/>
<feature type="non-terminal residue" evidence="3">
    <location>
        <position position="1"/>
    </location>
</feature>
<reference evidence="3" key="1">
    <citation type="journal article" date="2020" name="Fungal Divers.">
        <title>Resolving the Mortierellaceae phylogeny through synthesis of multi-gene phylogenetics and phylogenomics.</title>
        <authorList>
            <person name="Vandepol N."/>
            <person name="Liber J."/>
            <person name="Desiro A."/>
            <person name="Na H."/>
            <person name="Kennedy M."/>
            <person name="Barry K."/>
            <person name="Grigoriev I.V."/>
            <person name="Miller A.N."/>
            <person name="O'Donnell K."/>
            <person name="Stajich J.E."/>
            <person name="Bonito G."/>
        </authorList>
    </citation>
    <scope>NUCLEOTIDE SEQUENCE</scope>
    <source>
        <strain evidence="3">KOD1015</strain>
    </source>
</reference>
<evidence type="ECO:0000256" key="1">
    <source>
        <dbReference type="SAM" id="MobiDB-lite"/>
    </source>
</evidence>
<feature type="region of interest" description="Disordered" evidence="1">
    <location>
        <begin position="33"/>
        <end position="53"/>
    </location>
</feature>
<sequence>WNIPSDIEVGGKKMYSLKITLPGKDVWSGRFRINAKGSPSGNPTPTPSGDKTAGAGILAPAMAGAALMASAALLVL</sequence>
<keyword evidence="2" id="KW-0812">Transmembrane</keyword>
<name>A0A9P6JVV5_9FUNG</name>
<keyword evidence="2" id="KW-1133">Transmembrane helix</keyword>
<evidence type="ECO:0000313" key="3">
    <source>
        <dbReference type="EMBL" id="KAF9535892.1"/>
    </source>
</evidence>
<evidence type="ECO:0000256" key="2">
    <source>
        <dbReference type="SAM" id="Phobius"/>
    </source>
</evidence>
<keyword evidence="4" id="KW-1185">Reference proteome</keyword>
<feature type="transmembrane region" description="Helical" evidence="2">
    <location>
        <begin position="53"/>
        <end position="75"/>
    </location>
</feature>
<evidence type="ECO:0000313" key="4">
    <source>
        <dbReference type="Proteomes" id="UP000780801"/>
    </source>
</evidence>
<dbReference type="Proteomes" id="UP000780801">
    <property type="component" value="Unassembled WGS sequence"/>
</dbReference>
<comment type="caution">
    <text evidence="3">The sequence shown here is derived from an EMBL/GenBank/DDBJ whole genome shotgun (WGS) entry which is preliminary data.</text>
</comment>